<name>A0AAV1IBH4_9CHLO</name>
<dbReference type="PROSITE" id="PS51450">
    <property type="entry name" value="LRR"/>
    <property type="match status" value="1"/>
</dbReference>
<dbReference type="Proteomes" id="UP001314263">
    <property type="component" value="Unassembled WGS sequence"/>
</dbReference>
<dbReference type="SUPFAM" id="SSF52058">
    <property type="entry name" value="L domain-like"/>
    <property type="match status" value="1"/>
</dbReference>
<comment type="subcellular location">
    <subcellularLocation>
        <location evidence="1">Cytoplasm</location>
        <location evidence="1">Cytoskeleton</location>
        <location evidence="1">Cilium axoneme</location>
    </subcellularLocation>
</comment>
<dbReference type="PANTHER" id="PTHR18849:SF0">
    <property type="entry name" value="CILIA- AND FLAGELLA-ASSOCIATED PROTEIN 410-RELATED"/>
    <property type="match status" value="1"/>
</dbReference>
<dbReference type="Gene3D" id="3.80.10.10">
    <property type="entry name" value="Ribonuclease Inhibitor"/>
    <property type="match status" value="1"/>
</dbReference>
<evidence type="ECO:0000313" key="6">
    <source>
        <dbReference type="Proteomes" id="UP001314263"/>
    </source>
</evidence>
<evidence type="ECO:0000256" key="2">
    <source>
        <dbReference type="ARBA" id="ARBA00022614"/>
    </source>
</evidence>
<accession>A0AAV1IBH4</accession>
<keyword evidence="3" id="KW-0677">Repeat</keyword>
<evidence type="ECO:0000256" key="3">
    <source>
        <dbReference type="ARBA" id="ARBA00022737"/>
    </source>
</evidence>
<reference evidence="5 6" key="1">
    <citation type="submission" date="2023-10" db="EMBL/GenBank/DDBJ databases">
        <authorList>
            <person name="Maclean D."/>
            <person name="Macfadyen A."/>
        </authorList>
    </citation>
    <scope>NUCLEOTIDE SEQUENCE [LARGE SCALE GENOMIC DNA]</scope>
</reference>
<gene>
    <name evidence="5" type="ORF">CVIRNUC_007260</name>
</gene>
<protein>
    <submittedName>
        <fullName evidence="5">Uncharacterized protein</fullName>
    </submittedName>
</protein>
<dbReference type="GO" id="GO:0005930">
    <property type="term" value="C:axoneme"/>
    <property type="evidence" value="ECO:0007669"/>
    <property type="project" value="UniProtKB-SubCell"/>
</dbReference>
<keyword evidence="6" id="KW-1185">Reference proteome</keyword>
<sequence>MQELQYLNIAINNITRIENLHRCESLTRLDLTMNFVGKSALGSIDNLRGLVFLRELHLLGNPCTQWSLYRKFVIAMLPQLQLLDGETITGTERTAALSKASELQLALTRDSFTQDKPLACQASTANAVKDSGCTRRSWCPEARLAEHQEAQALTEEAERKQRSASSALFGAPAPPACTRSEFPSLKARP</sequence>
<evidence type="ECO:0000256" key="4">
    <source>
        <dbReference type="SAM" id="MobiDB-lite"/>
    </source>
</evidence>
<keyword evidence="2" id="KW-0433">Leucine-rich repeat</keyword>
<organism evidence="5 6">
    <name type="scientific">Coccomyxa viridis</name>
    <dbReference type="NCBI Taxonomy" id="1274662"/>
    <lineage>
        <taxon>Eukaryota</taxon>
        <taxon>Viridiplantae</taxon>
        <taxon>Chlorophyta</taxon>
        <taxon>core chlorophytes</taxon>
        <taxon>Trebouxiophyceae</taxon>
        <taxon>Trebouxiophyceae incertae sedis</taxon>
        <taxon>Coccomyxaceae</taxon>
        <taxon>Coccomyxa</taxon>
    </lineage>
</organism>
<dbReference type="EMBL" id="CAUYUE010000009">
    <property type="protein sequence ID" value="CAK0784057.1"/>
    <property type="molecule type" value="Genomic_DNA"/>
</dbReference>
<dbReference type="AlphaFoldDB" id="A0AAV1IBH4"/>
<dbReference type="Pfam" id="PF14580">
    <property type="entry name" value="LRR_9"/>
    <property type="match status" value="1"/>
</dbReference>
<feature type="region of interest" description="Disordered" evidence="4">
    <location>
        <begin position="150"/>
        <end position="189"/>
    </location>
</feature>
<proteinExistence type="predicted"/>
<dbReference type="InterPro" id="IPR032675">
    <property type="entry name" value="LRR_dom_sf"/>
</dbReference>
<evidence type="ECO:0000256" key="1">
    <source>
        <dbReference type="ARBA" id="ARBA00004430"/>
    </source>
</evidence>
<evidence type="ECO:0000313" key="5">
    <source>
        <dbReference type="EMBL" id="CAK0784057.1"/>
    </source>
</evidence>
<dbReference type="PANTHER" id="PTHR18849">
    <property type="entry name" value="LEUCINE RICH REPEAT PROTEIN"/>
    <property type="match status" value="1"/>
</dbReference>
<dbReference type="InterPro" id="IPR001611">
    <property type="entry name" value="Leu-rich_rpt"/>
</dbReference>
<comment type="caution">
    <text evidence="5">The sequence shown here is derived from an EMBL/GenBank/DDBJ whole genome shotgun (WGS) entry which is preliminary data.</text>
</comment>